<keyword evidence="1" id="KW-0812">Transmembrane</keyword>
<keyword evidence="1" id="KW-0472">Membrane</keyword>
<accession>C1AVF0</accession>
<feature type="transmembrane region" description="Helical" evidence="1">
    <location>
        <begin position="307"/>
        <end position="329"/>
    </location>
</feature>
<proteinExistence type="predicted"/>
<dbReference type="EMBL" id="AP011115">
    <property type="protein sequence ID" value="BAH53640.1"/>
    <property type="molecule type" value="Genomic_DNA"/>
</dbReference>
<sequence>MKDRSMLVRRSSKIFVVVGVLFIALAALLRFVLVPTLSKLPGDLDVNPVYEGTGTLLNAQALQSGDIANVIASDVPVTIDRHIYVSSTDGDTALAHDDITLAAPGLSVPSNHTYAIDRKTMDAAADDSAEGVEPHSGMTIALPLHPDPAASYQYYDSATRTTVPMTYVDSGNVSGRDVLNYTVEAKGALRDPAIAGTLPPALPKSLVGSLAPLLPADVQQSLGGALGQLADPVPFTYTAVTRINLAADQTLGSPIDAQLNQQIIANVEIGGQLVPVMPVLSIDTALNDQSISDAAASAKSQAMQLNLISVVAPIVLLVLGVLVLLIGILRRRPRAIIQSPAQRENLTVR</sequence>
<dbReference type="STRING" id="632772.ROP_53930"/>
<reference evidence="2 3" key="1">
    <citation type="submission" date="2009-03" db="EMBL/GenBank/DDBJ databases">
        <title>Comparison of the complete genome sequences of Rhodococcus erythropolis PR4 and Rhodococcus opacus B4.</title>
        <authorList>
            <person name="Takarada H."/>
            <person name="Sekine M."/>
            <person name="Hosoyama A."/>
            <person name="Yamada R."/>
            <person name="Fujisawa T."/>
            <person name="Omata S."/>
            <person name="Shimizu A."/>
            <person name="Tsukatani N."/>
            <person name="Tanikawa S."/>
            <person name="Fujita N."/>
            <person name="Harayama S."/>
        </authorList>
    </citation>
    <scope>NUCLEOTIDE SEQUENCE [LARGE SCALE GENOMIC DNA]</scope>
    <source>
        <strain evidence="2 3">B4</strain>
    </source>
</reference>
<protein>
    <submittedName>
        <fullName evidence="2">Hypothetical membrane protein</fullName>
    </submittedName>
</protein>
<evidence type="ECO:0000256" key="1">
    <source>
        <dbReference type="SAM" id="Phobius"/>
    </source>
</evidence>
<gene>
    <name evidence="2" type="ordered locus">ROP_53930</name>
</gene>
<keyword evidence="1" id="KW-1133">Transmembrane helix</keyword>
<dbReference type="Pfam" id="PF11271">
    <property type="entry name" value="PorA"/>
    <property type="match status" value="1"/>
</dbReference>
<dbReference type="HOGENOM" id="CLU_066823_0_0_11"/>
<dbReference type="InterPro" id="IPR021424">
    <property type="entry name" value="PorA"/>
</dbReference>
<evidence type="ECO:0000313" key="2">
    <source>
        <dbReference type="EMBL" id="BAH53640.1"/>
    </source>
</evidence>
<dbReference type="Proteomes" id="UP000002212">
    <property type="component" value="Chromosome"/>
</dbReference>
<dbReference type="PATRIC" id="fig|632772.20.peg.5630"/>
<dbReference type="KEGG" id="rop:ROP_53930"/>
<name>C1AVF0_RHOOB</name>
<evidence type="ECO:0000313" key="3">
    <source>
        <dbReference type="Proteomes" id="UP000002212"/>
    </source>
</evidence>
<organism evidence="2 3">
    <name type="scientific">Rhodococcus opacus (strain B4)</name>
    <dbReference type="NCBI Taxonomy" id="632772"/>
    <lineage>
        <taxon>Bacteria</taxon>
        <taxon>Bacillati</taxon>
        <taxon>Actinomycetota</taxon>
        <taxon>Actinomycetes</taxon>
        <taxon>Mycobacteriales</taxon>
        <taxon>Nocardiaceae</taxon>
        <taxon>Rhodococcus</taxon>
    </lineage>
</organism>
<dbReference type="AlphaFoldDB" id="C1AVF0"/>